<evidence type="ECO:0000256" key="1">
    <source>
        <dbReference type="SAM" id="Phobius"/>
    </source>
</evidence>
<reference evidence="3" key="1">
    <citation type="submission" date="2015-02" db="EMBL/GenBank/DDBJ databases">
        <title>Pyrococcus kukulkanii sp. nov., a novel hyperthermophilic archaeon isolated from a deep-sea hydrothermal vent at the Guaymas Basin.</title>
        <authorList>
            <person name="Oger P.M."/>
            <person name="Callac N."/>
            <person name="Jebbar M."/>
            <person name="Godfroy A."/>
        </authorList>
    </citation>
    <scope>NUCLEOTIDE SEQUENCE [LARGE SCALE GENOMIC DNA]</scope>
    <source>
        <strain evidence="3">NCB100</strain>
    </source>
</reference>
<dbReference type="AlphaFoldDB" id="A0A127B8G9"/>
<feature type="transmembrane region" description="Helical" evidence="1">
    <location>
        <begin position="66"/>
        <end position="83"/>
    </location>
</feature>
<gene>
    <name evidence="2" type="ORF">TQ32_03655</name>
</gene>
<keyword evidence="1" id="KW-0812">Transmembrane</keyword>
<keyword evidence="1" id="KW-0472">Membrane</keyword>
<dbReference type="PATRIC" id="fig|1609559.3.peg.760"/>
<dbReference type="GeneID" id="28490900"/>
<dbReference type="OrthoDB" id="385407at2157"/>
<evidence type="ECO:0000313" key="2">
    <source>
        <dbReference type="EMBL" id="AMM53673.1"/>
    </source>
</evidence>
<accession>A0A127B8G9</accession>
<feature type="transmembrane region" description="Helical" evidence="1">
    <location>
        <begin position="111"/>
        <end position="128"/>
    </location>
</feature>
<protein>
    <submittedName>
        <fullName evidence="2">Uncharacterized protein</fullName>
    </submittedName>
</protein>
<feature type="transmembrane region" description="Helical" evidence="1">
    <location>
        <begin position="32"/>
        <end position="54"/>
    </location>
</feature>
<evidence type="ECO:0000313" key="3">
    <source>
        <dbReference type="Proteomes" id="UP000070587"/>
    </source>
</evidence>
<organism evidence="2 3">
    <name type="scientific">Pyrococcus kukulkanii</name>
    <dbReference type="NCBI Taxonomy" id="1609559"/>
    <lineage>
        <taxon>Archaea</taxon>
        <taxon>Methanobacteriati</taxon>
        <taxon>Methanobacteriota</taxon>
        <taxon>Thermococci</taxon>
        <taxon>Thermococcales</taxon>
        <taxon>Thermococcaceae</taxon>
        <taxon>Pyrococcus</taxon>
    </lineage>
</organism>
<dbReference type="KEGG" id="pyc:TQ32_03655"/>
<keyword evidence="1" id="KW-1133">Transmembrane helix</keyword>
<dbReference type="EMBL" id="CP010835">
    <property type="protein sequence ID" value="AMM53673.1"/>
    <property type="molecule type" value="Genomic_DNA"/>
</dbReference>
<name>A0A127B8G9_9EURY</name>
<dbReference type="RefSeq" id="WP_068321103.1">
    <property type="nucleotide sequence ID" value="NZ_CP010835.1"/>
</dbReference>
<dbReference type="Proteomes" id="UP000070587">
    <property type="component" value="Chromosome"/>
</dbReference>
<proteinExistence type="predicted"/>
<feature type="transmembrane region" description="Helical" evidence="1">
    <location>
        <begin position="167"/>
        <end position="185"/>
    </location>
</feature>
<reference evidence="2 3" key="2">
    <citation type="journal article" date="2016" name="Int. J. Syst. Evol. Microbiol.">
        <title>Pyrococcus kukulkanii sp. nov., a hyperthermophilic, piezophilic archaeon isolated from a deep-sea hydrothermal vent.</title>
        <authorList>
            <person name="Callac N."/>
            <person name="Oger P."/>
            <person name="Lesongeur F."/>
            <person name="Rattray J.E."/>
            <person name="Vannier P."/>
            <person name="Michoud G."/>
            <person name="Beauverger M."/>
            <person name="Gayet N."/>
            <person name="Rouxel O."/>
            <person name="Jebbar M."/>
            <person name="Godfroy A."/>
        </authorList>
    </citation>
    <scope>NUCLEOTIDE SEQUENCE [LARGE SCALE GENOMIC DNA]</scope>
    <source>
        <strain evidence="2 3">NCB100</strain>
    </source>
</reference>
<feature type="transmembrane region" description="Helical" evidence="1">
    <location>
        <begin position="7"/>
        <end position="26"/>
    </location>
</feature>
<sequence>MKALKALVLIPSLYYIYHLLSNVSLLMETLSLGLSILGIPLDAMTFLGLILSLIGTAAILSPKPSYSIASIAFMMYFLIWVGQNSQVLSSISPAFTNIFLAFFPDVSSEDIAIITLILVISYFFDLYWKYEEIRTPIRERLIGVATFTVITLVAFLISLLIKPPRLPSINPIILLPLFGLGLYLLSQERKKHVITVVRIRTNAIAEVKVEDKKLIIIPKRGPIGTKVIEFEGQFDKVVMLEEDREVQLKKILESVDDNGVRLILYSNEETKPI</sequence>
<dbReference type="STRING" id="1609559.TQ32_03655"/>
<feature type="transmembrane region" description="Helical" evidence="1">
    <location>
        <begin position="140"/>
        <end position="161"/>
    </location>
</feature>